<dbReference type="AlphaFoldDB" id="A0A0F9VS45"/>
<sequence length="283" mass="31820">MLGFGIGLRSPHYDYVLDNLPAVDWFELITENYLAPGGRPRAILRQVREHYPVVLHGLSFNIGSAEAPDADYLQQLKQLINECQPAWVSDHLCWTGLHGRTSHDLLPIAYNKQTLAQVSSKVSQIQDTLQQTIVLENPSVYLQFKSSDMSEADFINALVENTGCRILLDVNNIYVSSFNLGLDPLAQIRAIRPDCVQQFHLAGHTHNVSHIIDTHDQAVSDEVWTLYSQACEHVGAVATLLERDDHIPAFTDLMQELDQARRLQQAALVRPTHQPESAQQQRA</sequence>
<dbReference type="EMBL" id="LAZR01000014">
    <property type="protein sequence ID" value="KKO06875.1"/>
    <property type="molecule type" value="Genomic_DNA"/>
</dbReference>
<name>A0A0F9VS45_9ZZZZ</name>
<evidence type="ECO:0000313" key="1">
    <source>
        <dbReference type="EMBL" id="KKO06875.1"/>
    </source>
</evidence>
<proteinExistence type="predicted"/>
<dbReference type="Gene3D" id="3.20.20.150">
    <property type="entry name" value="Divalent-metal-dependent TIM barrel enzymes"/>
    <property type="match status" value="1"/>
</dbReference>
<dbReference type="Pfam" id="PF05114">
    <property type="entry name" value="MbnB_TglH_ChrH"/>
    <property type="match status" value="1"/>
</dbReference>
<organism evidence="1">
    <name type="scientific">marine sediment metagenome</name>
    <dbReference type="NCBI Taxonomy" id="412755"/>
    <lineage>
        <taxon>unclassified sequences</taxon>
        <taxon>metagenomes</taxon>
        <taxon>ecological metagenomes</taxon>
    </lineage>
</organism>
<accession>A0A0F9VS45</accession>
<reference evidence="1" key="1">
    <citation type="journal article" date="2015" name="Nature">
        <title>Complex archaea that bridge the gap between prokaryotes and eukaryotes.</title>
        <authorList>
            <person name="Spang A."/>
            <person name="Saw J.H."/>
            <person name="Jorgensen S.L."/>
            <person name="Zaremba-Niedzwiedzka K."/>
            <person name="Martijn J."/>
            <person name="Lind A.E."/>
            <person name="van Eijk R."/>
            <person name="Schleper C."/>
            <person name="Guy L."/>
            <person name="Ettema T.J."/>
        </authorList>
    </citation>
    <scope>NUCLEOTIDE SEQUENCE</scope>
</reference>
<dbReference type="PANTHER" id="PTHR42194">
    <property type="entry name" value="UPF0276 PROTEIN HI_1600"/>
    <property type="match status" value="1"/>
</dbReference>
<dbReference type="InterPro" id="IPR007801">
    <property type="entry name" value="MbnB/TglH/ChrH"/>
</dbReference>
<dbReference type="PANTHER" id="PTHR42194:SF1">
    <property type="entry name" value="UPF0276 PROTEIN HI_1600"/>
    <property type="match status" value="1"/>
</dbReference>
<dbReference type="SUPFAM" id="SSF51658">
    <property type="entry name" value="Xylose isomerase-like"/>
    <property type="match status" value="1"/>
</dbReference>
<comment type="caution">
    <text evidence="1">The sequence shown here is derived from an EMBL/GenBank/DDBJ whole genome shotgun (WGS) entry which is preliminary data.</text>
</comment>
<gene>
    <name evidence="1" type="ORF">LCGC14_0060590</name>
</gene>
<dbReference type="NCBIfam" id="NF003818">
    <property type="entry name" value="PRK05409.1"/>
    <property type="match status" value="1"/>
</dbReference>
<protein>
    <submittedName>
        <fullName evidence="1">Uncharacterized protein</fullName>
    </submittedName>
</protein>
<dbReference type="InterPro" id="IPR036237">
    <property type="entry name" value="Xyl_isomerase-like_sf"/>
</dbReference>